<gene>
    <name evidence="1" type="ORF">Gogos_016690</name>
</gene>
<sequence>FGALHGKYEIFTMTRTKLSKYYQLTLSSFNITS</sequence>
<evidence type="ECO:0000313" key="2">
    <source>
        <dbReference type="Proteomes" id="UP000593579"/>
    </source>
</evidence>
<dbReference type="Proteomes" id="UP000593579">
    <property type="component" value="Unassembled WGS sequence"/>
</dbReference>
<accession>A0A7J9BAH6</accession>
<protein>
    <submittedName>
        <fullName evidence="1">Uncharacterized protein</fullName>
    </submittedName>
</protein>
<dbReference type="AlphaFoldDB" id="A0A7J9BAH6"/>
<dbReference type="EMBL" id="JABEZY010000001">
    <property type="protein sequence ID" value="MBA0732614.1"/>
    <property type="molecule type" value="Genomic_DNA"/>
</dbReference>
<reference evidence="1 2" key="1">
    <citation type="journal article" date="2019" name="Genome Biol. Evol.">
        <title>Insights into the evolution of the New World diploid cottons (Gossypium, subgenus Houzingenia) based on genome sequencing.</title>
        <authorList>
            <person name="Grover C.E."/>
            <person name="Arick M.A. 2nd"/>
            <person name="Thrash A."/>
            <person name="Conover J.L."/>
            <person name="Sanders W.S."/>
            <person name="Peterson D.G."/>
            <person name="Frelichowski J.E."/>
            <person name="Scheffler J.A."/>
            <person name="Scheffler B.E."/>
            <person name="Wendel J.F."/>
        </authorList>
    </citation>
    <scope>NUCLEOTIDE SEQUENCE [LARGE SCALE GENOMIC DNA]</scope>
    <source>
        <strain evidence="1">5</strain>
        <tissue evidence="1">Leaf</tissue>
    </source>
</reference>
<keyword evidence="2" id="KW-1185">Reference proteome</keyword>
<feature type="non-terminal residue" evidence="1">
    <location>
        <position position="1"/>
    </location>
</feature>
<organism evidence="1 2">
    <name type="scientific">Gossypium gossypioides</name>
    <name type="common">Mexican cotton</name>
    <name type="synonym">Selera gossypioides</name>
    <dbReference type="NCBI Taxonomy" id="34282"/>
    <lineage>
        <taxon>Eukaryota</taxon>
        <taxon>Viridiplantae</taxon>
        <taxon>Streptophyta</taxon>
        <taxon>Embryophyta</taxon>
        <taxon>Tracheophyta</taxon>
        <taxon>Spermatophyta</taxon>
        <taxon>Magnoliopsida</taxon>
        <taxon>eudicotyledons</taxon>
        <taxon>Gunneridae</taxon>
        <taxon>Pentapetalae</taxon>
        <taxon>rosids</taxon>
        <taxon>malvids</taxon>
        <taxon>Malvales</taxon>
        <taxon>Malvaceae</taxon>
        <taxon>Malvoideae</taxon>
        <taxon>Gossypium</taxon>
    </lineage>
</organism>
<evidence type="ECO:0000313" key="1">
    <source>
        <dbReference type="EMBL" id="MBA0732614.1"/>
    </source>
</evidence>
<comment type="caution">
    <text evidence="1">The sequence shown here is derived from an EMBL/GenBank/DDBJ whole genome shotgun (WGS) entry which is preliminary data.</text>
</comment>
<name>A0A7J9BAH6_GOSGO</name>
<proteinExistence type="predicted"/>